<keyword evidence="4 6" id="KW-1133">Transmembrane helix</keyword>
<dbReference type="InterPro" id="IPR011701">
    <property type="entry name" value="MFS"/>
</dbReference>
<comment type="caution">
    <text evidence="7">The sequence shown here is derived from an EMBL/GenBank/DDBJ whole genome shotgun (WGS) entry which is preliminary data.</text>
</comment>
<dbReference type="Pfam" id="PF00083">
    <property type="entry name" value="Sugar_tr"/>
    <property type="match status" value="1"/>
</dbReference>
<name>A0A3R7CZS6_9STRA</name>
<dbReference type="EMBL" id="QUSY01000476">
    <property type="protein sequence ID" value="RHY29149.1"/>
    <property type="molecule type" value="Genomic_DNA"/>
</dbReference>
<keyword evidence="2" id="KW-0813">Transport</keyword>
<evidence type="ECO:0000256" key="5">
    <source>
        <dbReference type="ARBA" id="ARBA00023136"/>
    </source>
</evidence>
<evidence type="ECO:0000313" key="8">
    <source>
        <dbReference type="Proteomes" id="UP000285060"/>
    </source>
</evidence>
<evidence type="ECO:0000256" key="1">
    <source>
        <dbReference type="ARBA" id="ARBA00004141"/>
    </source>
</evidence>
<dbReference type="PANTHER" id="PTHR23511:SF34">
    <property type="entry name" value="SYNAPTIC VESICLE GLYCOPROTEIN 2"/>
    <property type="match status" value="1"/>
</dbReference>
<dbReference type="AlphaFoldDB" id="A0A3R7CZS6"/>
<evidence type="ECO:0000256" key="6">
    <source>
        <dbReference type="SAM" id="Phobius"/>
    </source>
</evidence>
<dbReference type="GO" id="GO:0016020">
    <property type="term" value="C:membrane"/>
    <property type="evidence" value="ECO:0007669"/>
    <property type="project" value="UniProtKB-SubCell"/>
</dbReference>
<protein>
    <recommendedName>
        <fullName evidence="9">Major facilitator superfamily (MFS) profile domain-containing protein</fullName>
    </recommendedName>
</protein>
<dbReference type="InterPro" id="IPR005828">
    <property type="entry name" value="MFS_sugar_transport-like"/>
</dbReference>
<dbReference type="Pfam" id="PF07690">
    <property type="entry name" value="MFS_1"/>
    <property type="match status" value="1"/>
</dbReference>
<dbReference type="VEuPathDB" id="FungiDB:H310_12955"/>
<feature type="transmembrane region" description="Helical" evidence="6">
    <location>
        <begin position="7"/>
        <end position="27"/>
    </location>
</feature>
<dbReference type="InterPro" id="IPR036259">
    <property type="entry name" value="MFS_trans_sf"/>
</dbReference>
<evidence type="ECO:0000256" key="3">
    <source>
        <dbReference type="ARBA" id="ARBA00022692"/>
    </source>
</evidence>
<keyword evidence="5 6" id="KW-0472">Membrane</keyword>
<dbReference type="GO" id="GO:0022857">
    <property type="term" value="F:transmembrane transporter activity"/>
    <property type="evidence" value="ECO:0007669"/>
    <property type="project" value="InterPro"/>
</dbReference>
<organism evidence="7 8">
    <name type="scientific">Aphanomyces invadans</name>
    <dbReference type="NCBI Taxonomy" id="157072"/>
    <lineage>
        <taxon>Eukaryota</taxon>
        <taxon>Sar</taxon>
        <taxon>Stramenopiles</taxon>
        <taxon>Oomycota</taxon>
        <taxon>Saprolegniomycetes</taxon>
        <taxon>Saprolegniales</taxon>
        <taxon>Verrucalvaceae</taxon>
        <taxon>Aphanomyces</taxon>
    </lineage>
</organism>
<evidence type="ECO:0008006" key="9">
    <source>
        <dbReference type="Google" id="ProtNLM"/>
    </source>
</evidence>
<accession>A0A3R7CZS6</accession>
<dbReference type="Proteomes" id="UP000285060">
    <property type="component" value="Unassembled WGS sequence"/>
</dbReference>
<evidence type="ECO:0000256" key="2">
    <source>
        <dbReference type="ARBA" id="ARBA00022448"/>
    </source>
</evidence>
<feature type="transmembrane region" description="Helical" evidence="6">
    <location>
        <begin position="114"/>
        <end position="134"/>
    </location>
</feature>
<comment type="subcellular location">
    <subcellularLocation>
        <location evidence="1">Membrane</location>
        <topology evidence="1">Multi-pass membrane protein</topology>
    </subcellularLocation>
</comment>
<dbReference type="SUPFAM" id="SSF103473">
    <property type="entry name" value="MFS general substrate transporter"/>
    <property type="match status" value="1"/>
</dbReference>
<evidence type="ECO:0000256" key="4">
    <source>
        <dbReference type="ARBA" id="ARBA00022989"/>
    </source>
</evidence>
<evidence type="ECO:0000313" key="7">
    <source>
        <dbReference type="EMBL" id="RHY29149.1"/>
    </source>
</evidence>
<keyword evidence="8" id="KW-1185">Reference proteome</keyword>
<sequence length="225" mass="24504">MNVSWRAFSVAASMPAFLTCGLIYLFVPESPRFLVAKGKYQEASDTLTLIYAINGRSRLPDFRFLDVMHPAAIDASDPLYLVDSWGRKPLFAWTLFLSALCGILFAADGGDSSTFIVLICCMFQCTTAMAWIGYDVLSAEVYPLHMRVSALCFLSSTGRFGATLAQVVNGFLMGPPPHIEALLLITTVVMAMGGVSVLFLDDNVDNQGGMKQKPTDHGESIRLLA</sequence>
<gene>
    <name evidence="7" type="ORF">DYB32_005391</name>
</gene>
<reference evidence="7 8" key="1">
    <citation type="submission" date="2018-08" db="EMBL/GenBank/DDBJ databases">
        <title>Aphanomyces genome sequencing and annotation.</title>
        <authorList>
            <person name="Minardi D."/>
            <person name="Oidtmann B."/>
            <person name="Van Der Giezen M."/>
            <person name="Studholme D.J."/>
        </authorList>
    </citation>
    <scope>NUCLEOTIDE SEQUENCE [LARGE SCALE GENOMIC DNA]</scope>
    <source>
        <strain evidence="7 8">NJM0002</strain>
    </source>
</reference>
<dbReference type="PANTHER" id="PTHR23511">
    <property type="entry name" value="SYNAPTIC VESICLE GLYCOPROTEIN 2"/>
    <property type="match status" value="1"/>
</dbReference>
<dbReference type="Gene3D" id="1.20.1250.20">
    <property type="entry name" value="MFS general substrate transporter like domains"/>
    <property type="match status" value="2"/>
</dbReference>
<keyword evidence="3 6" id="KW-0812">Transmembrane</keyword>
<feature type="transmembrane region" description="Helical" evidence="6">
    <location>
        <begin position="181"/>
        <end position="200"/>
    </location>
</feature>
<proteinExistence type="predicted"/>
<feature type="transmembrane region" description="Helical" evidence="6">
    <location>
        <begin position="90"/>
        <end position="107"/>
    </location>
</feature>